<organism evidence="2 3">
    <name type="scientific">Potamilus streckersoni</name>
    <dbReference type="NCBI Taxonomy" id="2493646"/>
    <lineage>
        <taxon>Eukaryota</taxon>
        <taxon>Metazoa</taxon>
        <taxon>Spiralia</taxon>
        <taxon>Lophotrochozoa</taxon>
        <taxon>Mollusca</taxon>
        <taxon>Bivalvia</taxon>
        <taxon>Autobranchia</taxon>
        <taxon>Heteroconchia</taxon>
        <taxon>Palaeoheterodonta</taxon>
        <taxon>Unionida</taxon>
        <taxon>Unionoidea</taxon>
        <taxon>Unionidae</taxon>
        <taxon>Ambleminae</taxon>
        <taxon>Lampsilini</taxon>
        <taxon>Potamilus</taxon>
    </lineage>
</organism>
<evidence type="ECO:0000313" key="2">
    <source>
        <dbReference type="EMBL" id="KAK3583051.1"/>
    </source>
</evidence>
<feature type="compositionally biased region" description="Polar residues" evidence="1">
    <location>
        <begin position="9"/>
        <end position="20"/>
    </location>
</feature>
<gene>
    <name evidence="2" type="ORF">CHS0354_003995</name>
</gene>
<feature type="region of interest" description="Disordered" evidence="1">
    <location>
        <begin position="1"/>
        <end position="21"/>
    </location>
</feature>
<keyword evidence="3" id="KW-1185">Reference proteome</keyword>
<sequence>MLVDMKNNHLVSSSQQSADMHSNYPLGSNWLRPKSGSSIRDMYRQIVTLYRQHDKDFYTILDMGSLY</sequence>
<dbReference type="Proteomes" id="UP001195483">
    <property type="component" value="Unassembled WGS sequence"/>
</dbReference>
<dbReference type="AlphaFoldDB" id="A0AAE0VMG6"/>
<name>A0AAE0VMG6_9BIVA</name>
<evidence type="ECO:0000256" key="1">
    <source>
        <dbReference type="SAM" id="MobiDB-lite"/>
    </source>
</evidence>
<evidence type="ECO:0000313" key="3">
    <source>
        <dbReference type="Proteomes" id="UP001195483"/>
    </source>
</evidence>
<reference evidence="2" key="2">
    <citation type="journal article" date="2021" name="Genome Biol. Evol.">
        <title>Developing a high-quality reference genome for a parasitic bivalve with doubly uniparental inheritance (Bivalvia: Unionida).</title>
        <authorList>
            <person name="Smith C.H."/>
        </authorList>
    </citation>
    <scope>NUCLEOTIDE SEQUENCE</scope>
    <source>
        <strain evidence="2">CHS0354</strain>
        <tissue evidence="2">Mantle</tissue>
    </source>
</reference>
<reference evidence="2" key="3">
    <citation type="submission" date="2023-05" db="EMBL/GenBank/DDBJ databases">
        <authorList>
            <person name="Smith C.H."/>
        </authorList>
    </citation>
    <scope>NUCLEOTIDE SEQUENCE</scope>
    <source>
        <strain evidence="2">CHS0354</strain>
        <tissue evidence="2">Mantle</tissue>
    </source>
</reference>
<dbReference type="EMBL" id="JAEAOA010000312">
    <property type="protein sequence ID" value="KAK3583051.1"/>
    <property type="molecule type" value="Genomic_DNA"/>
</dbReference>
<accession>A0AAE0VMG6</accession>
<reference evidence="2" key="1">
    <citation type="journal article" date="2021" name="Genome Biol. Evol.">
        <title>A High-Quality Reference Genome for a Parasitic Bivalve with Doubly Uniparental Inheritance (Bivalvia: Unionida).</title>
        <authorList>
            <person name="Smith C.H."/>
        </authorList>
    </citation>
    <scope>NUCLEOTIDE SEQUENCE</scope>
    <source>
        <strain evidence="2">CHS0354</strain>
    </source>
</reference>
<comment type="caution">
    <text evidence="2">The sequence shown here is derived from an EMBL/GenBank/DDBJ whole genome shotgun (WGS) entry which is preliminary data.</text>
</comment>
<proteinExistence type="predicted"/>
<protein>
    <submittedName>
        <fullName evidence="2">Uncharacterized protein</fullName>
    </submittedName>
</protein>